<dbReference type="Proteomes" id="UP000662185">
    <property type="component" value="Unassembled WGS sequence"/>
</dbReference>
<gene>
    <name evidence="1" type="ORF">H6G06_19770</name>
</gene>
<keyword evidence="2" id="KW-1185">Reference proteome</keyword>
<proteinExistence type="predicted"/>
<organism evidence="1 2">
    <name type="scientific">Anabaena sphaerica FACHB-251</name>
    <dbReference type="NCBI Taxonomy" id="2692883"/>
    <lineage>
        <taxon>Bacteria</taxon>
        <taxon>Bacillati</taxon>
        <taxon>Cyanobacteriota</taxon>
        <taxon>Cyanophyceae</taxon>
        <taxon>Nostocales</taxon>
        <taxon>Nostocaceae</taxon>
        <taxon>Anabaena</taxon>
    </lineage>
</organism>
<name>A0A926WJD4_9NOST</name>
<reference evidence="2" key="1">
    <citation type="journal article" date="2020" name="ISME J.">
        <title>Comparative genomics reveals insights into cyanobacterial evolution and habitat adaptation.</title>
        <authorList>
            <person name="Chen M.Y."/>
            <person name="Teng W.K."/>
            <person name="Zhao L."/>
            <person name="Hu C.X."/>
            <person name="Zhou Y.K."/>
            <person name="Han B.P."/>
            <person name="Song L.R."/>
            <person name="Shu W.S."/>
        </authorList>
    </citation>
    <scope>NUCLEOTIDE SEQUENCE [LARGE SCALE GENOMIC DNA]</scope>
    <source>
        <strain evidence="2">FACHB-251</strain>
    </source>
</reference>
<protein>
    <submittedName>
        <fullName evidence="1">Uncharacterized protein</fullName>
    </submittedName>
</protein>
<evidence type="ECO:0000313" key="1">
    <source>
        <dbReference type="EMBL" id="MBD2295651.1"/>
    </source>
</evidence>
<dbReference type="RefSeq" id="WP_190563216.1">
    <property type="nucleotide sequence ID" value="NZ_JACJQU010000014.1"/>
</dbReference>
<evidence type="ECO:0000313" key="2">
    <source>
        <dbReference type="Proteomes" id="UP000662185"/>
    </source>
</evidence>
<comment type="caution">
    <text evidence="1">The sequence shown here is derived from an EMBL/GenBank/DDBJ whole genome shotgun (WGS) entry which is preliminary data.</text>
</comment>
<dbReference type="EMBL" id="JACJQU010000014">
    <property type="protein sequence ID" value="MBD2295651.1"/>
    <property type="molecule type" value="Genomic_DNA"/>
</dbReference>
<sequence>MINDQEFLHGAAFLRLIDHGEQITITHASWIHPSIYLVDTGNSQSAILFKVSKKPKSAWSFTLSSQEESSLEILPSKYDGISLFLALICHKDGICCIPQKRLWSVLDTDTGIAGQHISVFRKPHGSYHVSGPGRQKMEQTVPQNDWPRVLFCK</sequence>
<accession>A0A926WJD4</accession>
<dbReference type="AlphaFoldDB" id="A0A926WJD4"/>